<dbReference type="SUPFAM" id="SSF55979">
    <property type="entry name" value="DNA clamp"/>
    <property type="match status" value="3"/>
</dbReference>
<evidence type="ECO:0000256" key="8">
    <source>
        <dbReference type="ARBA" id="ARBA00022932"/>
    </source>
</evidence>
<dbReference type="Proteomes" id="UP000182200">
    <property type="component" value="Unassembled WGS sequence"/>
</dbReference>
<reference evidence="14 17" key="1">
    <citation type="submission" date="2015-11" db="EMBL/GenBank/DDBJ databases">
        <authorList>
            <person name="Varghese N."/>
        </authorList>
    </citation>
    <scope>NUCLEOTIDE SEQUENCE [LARGE SCALE GENOMIC DNA]</scope>
    <source>
        <strain evidence="14 17">JGI-8</strain>
    </source>
</reference>
<dbReference type="GO" id="GO:0005737">
    <property type="term" value="C:cytoplasm"/>
    <property type="evidence" value="ECO:0007669"/>
    <property type="project" value="UniProtKB-SubCell"/>
</dbReference>
<dbReference type="InterPro" id="IPR046938">
    <property type="entry name" value="DNA_clamp_sf"/>
</dbReference>
<keyword evidence="7 10" id="KW-0235">DNA replication</keyword>
<evidence type="ECO:0000259" key="12">
    <source>
        <dbReference type="Pfam" id="PF02767"/>
    </source>
</evidence>
<feature type="domain" description="DNA polymerase III beta sliding clamp N-terminal" evidence="11">
    <location>
        <begin position="1"/>
        <end position="122"/>
    </location>
</feature>
<dbReference type="GO" id="GO:0008408">
    <property type="term" value="F:3'-5' exonuclease activity"/>
    <property type="evidence" value="ECO:0007669"/>
    <property type="project" value="InterPro"/>
</dbReference>
<keyword evidence="9" id="KW-0238">DNA-binding</keyword>
<keyword evidence="17" id="KW-1185">Reference proteome</keyword>
<accession>A0A0P1LH53</accession>
<accession>A0A0S4MXV3</accession>
<evidence type="ECO:0000256" key="7">
    <source>
        <dbReference type="ARBA" id="ARBA00022705"/>
    </source>
</evidence>
<dbReference type="GO" id="GO:0009360">
    <property type="term" value="C:DNA polymerase III complex"/>
    <property type="evidence" value="ECO:0007669"/>
    <property type="project" value="InterPro"/>
</dbReference>
<dbReference type="GO" id="GO:0006271">
    <property type="term" value="P:DNA strand elongation involved in DNA replication"/>
    <property type="evidence" value="ECO:0007669"/>
    <property type="project" value="TreeGrafter"/>
</dbReference>
<keyword evidence="8 10" id="KW-0239">DNA-directed DNA polymerase</keyword>
<dbReference type="Gene3D" id="3.70.10.10">
    <property type="match status" value="1"/>
</dbReference>
<dbReference type="Proteomes" id="UP000182011">
    <property type="component" value="Unassembled WGS sequence"/>
</dbReference>
<dbReference type="Pfam" id="PF02767">
    <property type="entry name" value="DNA_pol3_beta_2"/>
    <property type="match status" value="1"/>
</dbReference>
<dbReference type="AlphaFoldDB" id="A0A0P1LZS1"/>
<dbReference type="InterPro" id="IPR022634">
    <property type="entry name" value="DNA_polIII_beta_N"/>
</dbReference>
<keyword evidence="4 10" id="KW-0963">Cytoplasm</keyword>
<dbReference type="NCBIfam" id="TIGR00663">
    <property type="entry name" value="dnan"/>
    <property type="match status" value="1"/>
</dbReference>
<accession>A0A0P1MRT6</accession>
<proteinExistence type="inferred from homology"/>
<sequence>MRFSISSDRLKEALSKVSAVVPSKTTLPILQDILFELKGNALYLTATDLEISVRMTIEPVDGEEDGAGAIPEDKLTSVVKALPEGLLLKFESLDSNRVLITTNKGGEYKMSIEPADSFPAIPESIGETAGFGVVISGGVLKEIIENTVFATSKEELRPATMGVLFQFKGDEFIAVATDGYRLVKIARRGVVNLKGGADFSGVIVPAKTLQIIAKSIEDEETCEIMINEKHIQFSTERITIISRLIDEKYPNYESVIPYENNKELVVERDLFLSTVKRVSIFANSTTNQIKFKLDPSGFVEVSAEDVDFGGSAKERLDCAYNSEPMEIAFNAKFITDILGHIDSEKVLFKFGSPTRAAIVQPYEDSEDREMLMLVMPMRLNA</sequence>
<accession>A0A0P1LD54</accession>
<comment type="subcellular location">
    <subcellularLocation>
        <location evidence="1 10">Cytoplasm</location>
    </subcellularLocation>
</comment>
<organism evidence="15 16">
    <name type="scientific">Candidatus Kryptonium thompsonii</name>
    <dbReference type="NCBI Taxonomy" id="1633631"/>
    <lineage>
        <taxon>Bacteria</taxon>
        <taxon>Pseudomonadati</taxon>
        <taxon>Candidatus Kryptoniota</taxon>
        <taxon>Candidatus Kryptonium</taxon>
    </lineage>
</organism>
<feature type="domain" description="DNA polymerase III beta sliding clamp C-terminal" evidence="13">
    <location>
        <begin position="254"/>
        <end position="378"/>
    </location>
</feature>
<dbReference type="SMART" id="SM00480">
    <property type="entry name" value="POL3Bc"/>
    <property type="match status" value="1"/>
</dbReference>
<dbReference type="GO" id="GO:0003887">
    <property type="term" value="F:DNA-directed DNA polymerase activity"/>
    <property type="evidence" value="ECO:0007669"/>
    <property type="project" value="UniProtKB-UniRule"/>
</dbReference>
<keyword evidence="6 10" id="KW-0548">Nucleotidyltransferase</keyword>
<evidence type="ECO:0000313" key="16">
    <source>
        <dbReference type="Proteomes" id="UP000182011"/>
    </source>
</evidence>
<evidence type="ECO:0000259" key="13">
    <source>
        <dbReference type="Pfam" id="PF02768"/>
    </source>
</evidence>
<dbReference type="CDD" id="cd00140">
    <property type="entry name" value="beta_clamp"/>
    <property type="match status" value="1"/>
</dbReference>
<dbReference type="InterPro" id="IPR022635">
    <property type="entry name" value="DNA_polIII_beta_C"/>
</dbReference>
<dbReference type="InterPro" id="IPR001001">
    <property type="entry name" value="DNA_polIII_beta"/>
</dbReference>
<dbReference type="Pfam" id="PF02768">
    <property type="entry name" value="DNA_pol3_beta_3"/>
    <property type="match status" value="1"/>
</dbReference>
<feature type="domain" description="DNA polymerase III beta sliding clamp central" evidence="12">
    <location>
        <begin position="137"/>
        <end position="251"/>
    </location>
</feature>
<evidence type="ECO:0000313" key="14">
    <source>
        <dbReference type="EMBL" id="CUS79154.1"/>
    </source>
</evidence>
<evidence type="ECO:0000256" key="10">
    <source>
        <dbReference type="PIRNR" id="PIRNR000804"/>
    </source>
</evidence>
<dbReference type="Pfam" id="PF00712">
    <property type="entry name" value="DNA_pol3_beta"/>
    <property type="match status" value="1"/>
</dbReference>
<dbReference type="InterPro" id="IPR022637">
    <property type="entry name" value="DNA_polIII_beta_cen"/>
</dbReference>
<evidence type="ECO:0000259" key="11">
    <source>
        <dbReference type="Pfam" id="PF00712"/>
    </source>
</evidence>
<gene>
    <name evidence="15" type="ORF">JGI4_00850</name>
    <name evidence="14" type="ORF">JGI8_00285</name>
</gene>
<evidence type="ECO:0000313" key="15">
    <source>
        <dbReference type="EMBL" id="CUU03796.1"/>
    </source>
</evidence>
<dbReference type="PANTHER" id="PTHR30478">
    <property type="entry name" value="DNA POLYMERASE III SUBUNIT BETA"/>
    <property type="match status" value="1"/>
</dbReference>
<name>A0A0P1LZS1_9BACT</name>
<evidence type="ECO:0000256" key="5">
    <source>
        <dbReference type="ARBA" id="ARBA00022679"/>
    </source>
</evidence>
<dbReference type="GO" id="GO:0003677">
    <property type="term" value="F:DNA binding"/>
    <property type="evidence" value="ECO:0007669"/>
    <property type="project" value="UniProtKB-UniRule"/>
</dbReference>
<comment type="similarity">
    <text evidence="2 10">Belongs to the beta sliding clamp family.</text>
</comment>
<dbReference type="Gene3D" id="3.10.150.10">
    <property type="entry name" value="DNA Polymerase III, subunit A, domain 2"/>
    <property type="match status" value="1"/>
</dbReference>
<evidence type="ECO:0000256" key="6">
    <source>
        <dbReference type="ARBA" id="ARBA00022695"/>
    </source>
</evidence>
<dbReference type="EMBL" id="FAOP01000004">
    <property type="protein sequence ID" value="CUU03796.1"/>
    <property type="molecule type" value="Genomic_DNA"/>
</dbReference>
<dbReference type="STRING" id="1633631.GCA_001442925_00849"/>
<reference evidence="15 16" key="2">
    <citation type="submission" date="2015-11" db="EMBL/GenBank/DDBJ databases">
        <authorList>
            <person name="Zhang Y."/>
            <person name="Guo Z."/>
        </authorList>
    </citation>
    <scope>NUCLEOTIDE SEQUENCE [LARGE SCALE GENOMIC DNA]</scope>
    <source>
        <strain evidence="15">JGI-4</strain>
    </source>
</reference>
<dbReference type="OrthoDB" id="8421503at2"/>
<dbReference type="PIRSF" id="PIRSF000804">
    <property type="entry name" value="DNA_pol_III_b"/>
    <property type="match status" value="1"/>
</dbReference>
<keyword evidence="5 10" id="KW-0808">Transferase</keyword>
<dbReference type="EMBL" id="CZVI01000002">
    <property type="protein sequence ID" value="CUS79154.1"/>
    <property type="molecule type" value="Genomic_DNA"/>
</dbReference>
<comment type="function">
    <text evidence="10">Confers DNA tethering and processivity to DNA polymerases and other proteins. Acts as a clamp, forming a ring around DNA (a reaction catalyzed by the clamp-loading complex) which diffuses in an ATP-independent manner freely and bidirectionally along dsDNA. Initially characterized for its ability to contact the catalytic subunit of DNA polymerase III (Pol III), a complex, multichain enzyme responsible for most of the replicative synthesis in bacteria; Pol III exhibits 3'-5' exonuclease proofreading activity. The beta chain is required for initiation of replication as well as for processivity of DNA replication.</text>
</comment>
<evidence type="ECO:0000256" key="4">
    <source>
        <dbReference type="ARBA" id="ARBA00022490"/>
    </source>
</evidence>
<evidence type="ECO:0000256" key="9">
    <source>
        <dbReference type="ARBA" id="ARBA00023125"/>
    </source>
</evidence>
<evidence type="ECO:0000256" key="1">
    <source>
        <dbReference type="ARBA" id="ARBA00004496"/>
    </source>
</evidence>
<dbReference type="RefSeq" id="WP_047133650.1">
    <property type="nucleotide sequence ID" value="NZ_CZVI01000002.1"/>
</dbReference>
<protein>
    <recommendedName>
        <fullName evidence="3 10">Beta sliding clamp</fullName>
    </recommendedName>
</protein>
<dbReference type="PANTHER" id="PTHR30478:SF0">
    <property type="entry name" value="BETA SLIDING CLAMP"/>
    <property type="match status" value="1"/>
</dbReference>
<accession>A0A0P1MKN1</accession>
<accession>A0A0P1LZS1</accession>
<evidence type="ECO:0000256" key="2">
    <source>
        <dbReference type="ARBA" id="ARBA00010752"/>
    </source>
</evidence>
<evidence type="ECO:0000256" key="3">
    <source>
        <dbReference type="ARBA" id="ARBA00021035"/>
    </source>
</evidence>
<evidence type="ECO:0000313" key="17">
    <source>
        <dbReference type="Proteomes" id="UP000182200"/>
    </source>
</evidence>
<comment type="subunit">
    <text evidence="10">Forms a ring-shaped head-to-tail homodimer around DNA.</text>
</comment>